<proteinExistence type="predicted"/>
<organism evidence="3 4">
    <name type="scientific">Dryococelus australis</name>
    <dbReference type="NCBI Taxonomy" id="614101"/>
    <lineage>
        <taxon>Eukaryota</taxon>
        <taxon>Metazoa</taxon>
        <taxon>Ecdysozoa</taxon>
        <taxon>Arthropoda</taxon>
        <taxon>Hexapoda</taxon>
        <taxon>Insecta</taxon>
        <taxon>Pterygota</taxon>
        <taxon>Neoptera</taxon>
        <taxon>Polyneoptera</taxon>
        <taxon>Phasmatodea</taxon>
        <taxon>Verophasmatodea</taxon>
        <taxon>Anareolatae</taxon>
        <taxon>Phasmatidae</taxon>
        <taxon>Eurycanthinae</taxon>
        <taxon>Dryococelus</taxon>
    </lineage>
</organism>
<accession>A0ABQ9GH55</accession>
<comment type="caution">
    <text evidence="3">The sequence shown here is derived from an EMBL/GenBank/DDBJ whole genome shotgun (WGS) entry which is preliminary data.</text>
</comment>
<name>A0ABQ9GH55_9NEOP</name>
<dbReference type="Pfam" id="PF10545">
    <property type="entry name" value="MADF_DNA_bdg"/>
    <property type="match status" value="1"/>
</dbReference>
<protein>
    <recommendedName>
        <fullName evidence="2">MADF domain-containing protein</fullName>
    </recommendedName>
</protein>
<reference evidence="3 4" key="1">
    <citation type="submission" date="2023-02" db="EMBL/GenBank/DDBJ databases">
        <title>LHISI_Scaffold_Assembly.</title>
        <authorList>
            <person name="Stuart O.P."/>
            <person name="Cleave R."/>
            <person name="Magrath M.J.L."/>
            <person name="Mikheyev A.S."/>
        </authorList>
    </citation>
    <scope>NUCLEOTIDE SEQUENCE [LARGE SCALE GENOMIC DNA]</scope>
    <source>
        <strain evidence="3">Daus_M_001</strain>
        <tissue evidence="3">Leg muscle</tissue>
    </source>
</reference>
<evidence type="ECO:0000313" key="4">
    <source>
        <dbReference type="Proteomes" id="UP001159363"/>
    </source>
</evidence>
<evidence type="ECO:0000313" key="3">
    <source>
        <dbReference type="EMBL" id="KAJ8871364.1"/>
    </source>
</evidence>
<gene>
    <name evidence="3" type="ORF">PR048_027681</name>
</gene>
<dbReference type="InterPro" id="IPR006578">
    <property type="entry name" value="MADF-dom"/>
</dbReference>
<evidence type="ECO:0000256" key="1">
    <source>
        <dbReference type="SAM" id="MobiDB-lite"/>
    </source>
</evidence>
<feature type="region of interest" description="Disordered" evidence="1">
    <location>
        <begin position="1"/>
        <end position="29"/>
    </location>
</feature>
<keyword evidence="4" id="KW-1185">Reference proteome</keyword>
<dbReference type="PROSITE" id="PS51029">
    <property type="entry name" value="MADF"/>
    <property type="match status" value="1"/>
</dbReference>
<feature type="domain" description="MADF" evidence="2">
    <location>
        <begin position="109"/>
        <end position="202"/>
    </location>
</feature>
<evidence type="ECO:0000259" key="2">
    <source>
        <dbReference type="PROSITE" id="PS51029"/>
    </source>
</evidence>
<feature type="compositionally biased region" description="Basic and acidic residues" evidence="1">
    <location>
        <begin position="1"/>
        <end position="14"/>
    </location>
</feature>
<dbReference type="Proteomes" id="UP001159363">
    <property type="component" value="Chromosome 11"/>
</dbReference>
<dbReference type="EMBL" id="JARBHB010000012">
    <property type="protein sequence ID" value="KAJ8871364.1"/>
    <property type="molecule type" value="Genomic_DNA"/>
</dbReference>
<sequence length="206" mass="23978">MREKRGQHEAEPECKSGGNSRSPRKHADQSIVQHDYHMQKSGSNPIGNRTRLTLMGEYATGLTGQLPVFRRRIKGMIRIGTSGTVDWLLELLFVSSSQSLFTCHLERKIQKKKKKKLDILWYPKQPRCFNKFKKQIAWEEIPEEIGKTVEECKKKMKYLLVALRGEKNEDKQEQRFWKNAEEVYTSSWFAFDSMKFCGTRASSGLV</sequence>